<keyword evidence="6" id="KW-0503">Monooxygenase</keyword>
<evidence type="ECO:0000256" key="5">
    <source>
        <dbReference type="PIRSR" id="PIRSR602401-1"/>
    </source>
</evidence>
<comment type="caution">
    <text evidence="8">The sequence shown here is derived from an EMBL/GenBank/DDBJ whole genome shotgun (WGS) entry which is preliminary data.</text>
</comment>
<dbReference type="Proteomes" id="UP001296104">
    <property type="component" value="Unassembled WGS sequence"/>
</dbReference>
<gene>
    <name evidence="8" type="ORF">LECACI_7A008911</name>
</gene>
<feature type="binding site" description="axial binding residue" evidence="5">
    <location>
        <position position="446"/>
    </location>
    <ligand>
        <name>heme</name>
        <dbReference type="ChEBI" id="CHEBI:30413"/>
    </ligand>
    <ligandPart>
        <name>Fe</name>
        <dbReference type="ChEBI" id="CHEBI:18248"/>
    </ligandPart>
</feature>
<dbReference type="SUPFAM" id="SSF48264">
    <property type="entry name" value="Cytochrome P450"/>
    <property type="match status" value="1"/>
</dbReference>
<comment type="similarity">
    <text evidence="1 6">Belongs to the cytochrome P450 family.</text>
</comment>
<dbReference type="Pfam" id="PF00067">
    <property type="entry name" value="p450"/>
    <property type="match status" value="1"/>
</dbReference>
<dbReference type="AlphaFoldDB" id="A0AAI8Z7B6"/>
<protein>
    <submittedName>
        <fullName evidence="8">Cytochrome P450</fullName>
    </submittedName>
</protein>
<keyword evidence="3 6" id="KW-0560">Oxidoreductase</keyword>
<accession>A0AAI8Z7B6</accession>
<feature type="signal peptide" evidence="7">
    <location>
        <begin position="1"/>
        <end position="21"/>
    </location>
</feature>
<proteinExistence type="inferred from homology"/>
<evidence type="ECO:0000256" key="7">
    <source>
        <dbReference type="SAM" id="SignalP"/>
    </source>
</evidence>
<dbReference type="Gene3D" id="1.10.630.10">
    <property type="entry name" value="Cytochrome P450"/>
    <property type="match status" value="1"/>
</dbReference>
<dbReference type="PROSITE" id="PS00086">
    <property type="entry name" value="CYTOCHROME_P450"/>
    <property type="match status" value="1"/>
</dbReference>
<dbReference type="CDD" id="cd11065">
    <property type="entry name" value="CYP64-like"/>
    <property type="match status" value="1"/>
</dbReference>
<evidence type="ECO:0000256" key="6">
    <source>
        <dbReference type="RuleBase" id="RU000461"/>
    </source>
</evidence>
<reference evidence="8" key="1">
    <citation type="submission" date="2023-11" db="EMBL/GenBank/DDBJ databases">
        <authorList>
            <person name="Alioto T."/>
            <person name="Alioto T."/>
            <person name="Gomez Garrido J."/>
        </authorList>
    </citation>
    <scope>NUCLEOTIDE SEQUENCE</scope>
</reference>
<dbReference type="PRINTS" id="PR00463">
    <property type="entry name" value="EP450I"/>
</dbReference>
<keyword evidence="2 5" id="KW-0479">Metal-binding</keyword>
<dbReference type="InterPro" id="IPR050364">
    <property type="entry name" value="Cytochrome_P450_fung"/>
</dbReference>
<evidence type="ECO:0000313" key="8">
    <source>
        <dbReference type="EMBL" id="CAK4033753.1"/>
    </source>
</evidence>
<dbReference type="GO" id="GO:0005506">
    <property type="term" value="F:iron ion binding"/>
    <property type="evidence" value="ECO:0007669"/>
    <property type="project" value="InterPro"/>
</dbReference>
<dbReference type="PRINTS" id="PR00385">
    <property type="entry name" value="P450"/>
</dbReference>
<comment type="cofactor">
    <cofactor evidence="5">
        <name>heme</name>
        <dbReference type="ChEBI" id="CHEBI:30413"/>
    </cofactor>
</comment>
<keyword evidence="9" id="KW-1185">Reference proteome</keyword>
<keyword evidence="5 6" id="KW-0349">Heme</keyword>
<dbReference type="InterPro" id="IPR017972">
    <property type="entry name" value="Cyt_P450_CS"/>
</dbReference>
<evidence type="ECO:0000256" key="2">
    <source>
        <dbReference type="ARBA" id="ARBA00022723"/>
    </source>
</evidence>
<dbReference type="GO" id="GO:0016705">
    <property type="term" value="F:oxidoreductase activity, acting on paired donors, with incorporation or reduction of molecular oxygen"/>
    <property type="evidence" value="ECO:0007669"/>
    <property type="project" value="InterPro"/>
</dbReference>
<name>A0AAI8Z7B6_9PEZI</name>
<evidence type="ECO:0000256" key="1">
    <source>
        <dbReference type="ARBA" id="ARBA00010617"/>
    </source>
</evidence>
<keyword evidence="4 5" id="KW-0408">Iron</keyword>
<dbReference type="InterPro" id="IPR001128">
    <property type="entry name" value="Cyt_P450"/>
</dbReference>
<organism evidence="8 9">
    <name type="scientific">Lecanosticta acicola</name>
    <dbReference type="NCBI Taxonomy" id="111012"/>
    <lineage>
        <taxon>Eukaryota</taxon>
        <taxon>Fungi</taxon>
        <taxon>Dikarya</taxon>
        <taxon>Ascomycota</taxon>
        <taxon>Pezizomycotina</taxon>
        <taxon>Dothideomycetes</taxon>
        <taxon>Dothideomycetidae</taxon>
        <taxon>Mycosphaerellales</taxon>
        <taxon>Mycosphaerellaceae</taxon>
        <taxon>Lecanosticta</taxon>
    </lineage>
</organism>
<dbReference type="PANTHER" id="PTHR46300:SF8">
    <property type="entry name" value="CYTOCHROME P450 2E1"/>
    <property type="match status" value="1"/>
</dbReference>
<feature type="chain" id="PRO_5042531523" evidence="7">
    <location>
        <begin position="22"/>
        <end position="529"/>
    </location>
</feature>
<evidence type="ECO:0000313" key="9">
    <source>
        <dbReference type="Proteomes" id="UP001296104"/>
    </source>
</evidence>
<keyword evidence="7" id="KW-0732">Signal</keyword>
<dbReference type="GO" id="GO:0020037">
    <property type="term" value="F:heme binding"/>
    <property type="evidence" value="ECO:0007669"/>
    <property type="project" value="InterPro"/>
</dbReference>
<dbReference type="EMBL" id="CAVMBE010000093">
    <property type="protein sequence ID" value="CAK4033753.1"/>
    <property type="molecule type" value="Genomic_DNA"/>
</dbReference>
<dbReference type="GO" id="GO:0004497">
    <property type="term" value="F:monooxygenase activity"/>
    <property type="evidence" value="ECO:0007669"/>
    <property type="project" value="UniProtKB-KW"/>
</dbReference>
<sequence>MALLIVAGIVLASSLIYFVVSSQNKSPANGTFPPGPPGLPVLGNLLSIPSRHSWLQFFAWSKQYGPLYRLNIAGREHFIVSSEKIANDLLRDRGNIYSSREQLPAAVGLLSDNLRPLFWPSGEETRQGRKLMHQLCQPSSAAKYEPTQVLESIRLLEDLIRKPQDYERWFMRYSAGLIFRLGFGRILEENDPLLDRIYRVVHNVERVASPGAYVVDVLPWMRHLPDAIAPFKRELKALHVEELDVFRTLLRDTRQSMARGDAAECWEKVYLENQDRYRLTEDQGAYVVGTLFEAGAGTTAAAMMSFVLAMVLHPQAYAKLQKSIESVVGSSRLPGFEDIPQLPYVRAVVKEVLRWRPVTAGGIPHMSTKDDTYISPATGKTYFIPAGTNVHPNQWAIHRDETLYPNPESFIPERWLDPEYPTYREPLDTFPNVQHFSSFGFGRRICPGMHIAERSMYLLSARIAWACNVSKAKDPKTGEEMEYPEYDYVEGFNVQPNPFPFELDLRDEERGKIVQDARIQADQGDPLKN</sequence>
<dbReference type="InterPro" id="IPR036396">
    <property type="entry name" value="Cyt_P450_sf"/>
</dbReference>
<dbReference type="PANTHER" id="PTHR46300">
    <property type="entry name" value="P450, PUTATIVE (EUROFUNG)-RELATED-RELATED"/>
    <property type="match status" value="1"/>
</dbReference>
<evidence type="ECO:0000256" key="4">
    <source>
        <dbReference type="ARBA" id="ARBA00023004"/>
    </source>
</evidence>
<evidence type="ECO:0000256" key="3">
    <source>
        <dbReference type="ARBA" id="ARBA00023002"/>
    </source>
</evidence>
<dbReference type="InterPro" id="IPR002401">
    <property type="entry name" value="Cyt_P450_E_grp-I"/>
</dbReference>